<accession>A0A5J5A9Y6</accession>
<feature type="transmembrane region" description="Helical" evidence="2">
    <location>
        <begin position="218"/>
        <end position="239"/>
    </location>
</feature>
<dbReference type="InterPro" id="IPR018253">
    <property type="entry name" value="DnaJ_domain_CS"/>
</dbReference>
<feature type="compositionally biased region" description="Low complexity" evidence="1">
    <location>
        <begin position="713"/>
        <end position="729"/>
    </location>
</feature>
<dbReference type="OrthoDB" id="1507364at2759"/>
<keyword evidence="2" id="KW-0812">Transmembrane</keyword>
<dbReference type="Pfam" id="PF14901">
    <property type="entry name" value="Jiv90"/>
    <property type="match status" value="1"/>
</dbReference>
<dbReference type="SMART" id="SM00271">
    <property type="entry name" value="DnaJ"/>
    <property type="match status" value="1"/>
</dbReference>
<evidence type="ECO:0000259" key="3">
    <source>
        <dbReference type="PROSITE" id="PS50076"/>
    </source>
</evidence>
<dbReference type="Pfam" id="PF00226">
    <property type="entry name" value="DnaJ"/>
    <property type="match status" value="1"/>
</dbReference>
<dbReference type="AlphaFoldDB" id="A0A5J5A9Y6"/>
<dbReference type="InterPro" id="IPR036869">
    <property type="entry name" value="J_dom_sf"/>
</dbReference>
<reference evidence="4 5" key="1">
    <citation type="submission" date="2019-09" db="EMBL/GenBank/DDBJ databases">
        <title>A chromosome-level genome assembly of the Chinese tupelo Nyssa sinensis.</title>
        <authorList>
            <person name="Yang X."/>
            <person name="Kang M."/>
            <person name="Yang Y."/>
            <person name="Xiong H."/>
            <person name="Wang M."/>
            <person name="Zhang Z."/>
            <person name="Wang Z."/>
            <person name="Wu H."/>
            <person name="Ma T."/>
            <person name="Liu J."/>
            <person name="Xi Z."/>
        </authorList>
    </citation>
    <scope>NUCLEOTIDE SEQUENCE [LARGE SCALE GENOMIC DNA]</scope>
    <source>
        <strain evidence="4">J267</strain>
        <tissue evidence="4">Leaf</tissue>
    </source>
</reference>
<dbReference type="InterPro" id="IPR001623">
    <property type="entry name" value="DnaJ_domain"/>
</dbReference>
<dbReference type="Proteomes" id="UP000325577">
    <property type="component" value="Linkage Group LG21"/>
</dbReference>
<gene>
    <name evidence="4" type="ORF">F0562_034945</name>
</gene>
<keyword evidence="2" id="KW-1133">Transmembrane helix</keyword>
<dbReference type="InterPro" id="IPR032843">
    <property type="entry name" value="Jiv"/>
</dbReference>
<feature type="compositionally biased region" description="Polar residues" evidence="1">
    <location>
        <begin position="49"/>
        <end position="66"/>
    </location>
</feature>
<feature type="transmembrane region" description="Helical" evidence="2">
    <location>
        <begin position="310"/>
        <end position="330"/>
    </location>
</feature>
<feature type="compositionally biased region" description="Basic residues" evidence="1">
    <location>
        <begin position="730"/>
        <end position="739"/>
    </location>
</feature>
<keyword evidence="2" id="KW-0472">Membrane</keyword>
<feature type="compositionally biased region" description="Polar residues" evidence="1">
    <location>
        <begin position="19"/>
        <end position="29"/>
    </location>
</feature>
<feature type="transmembrane region" description="Helical" evidence="2">
    <location>
        <begin position="278"/>
        <end position="304"/>
    </location>
</feature>
<dbReference type="PRINTS" id="PR00625">
    <property type="entry name" value="JDOMAIN"/>
</dbReference>
<feature type="region of interest" description="Disordered" evidence="1">
    <location>
        <begin position="713"/>
        <end position="739"/>
    </location>
</feature>
<evidence type="ECO:0000313" key="5">
    <source>
        <dbReference type="Proteomes" id="UP000325577"/>
    </source>
</evidence>
<dbReference type="Gene3D" id="1.10.287.110">
    <property type="entry name" value="DnaJ domain"/>
    <property type="match status" value="1"/>
</dbReference>
<feature type="transmembrane region" description="Helical" evidence="2">
    <location>
        <begin position="251"/>
        <end position="271"/>
    </location>
</feature>
<sequence length="739" mass="82184">MARKGNQQKNGLDRHSSNHKNGVSDNGCTLPNAKGRVKVSEANVVASEELSNGNQPSIPLTESVNKINHIGDKKKSKLNSDKFLRKENQEKDAKQGVEHPVFSGSNSGDCIGNASTMEASGSSSREENGPSPNGNHGPKHARSILDHLPNGLHTEDVMKNLAFLDTMVIRCLRASGLSILKAATDWVEKQKPHFTTLTTNILNARDYFQMKIERAYPIVMKWVIHFGNIMLLISMVWLYCTFRGIDSLLRMGTTSFFSVIWCSILSVLAMIGVSKFLAVLVSLAIAALMGLLVSFPIAILLISISGIVFLWFYGSFWTTTLVIFFGGLAFMLSHERLALFITTVYSAYCAWAYVGWLGLLLGLNLSFISSDALIFFLKSNINEHRRPSNPPETAGMRGRPGFFYGEPVDASFSDTVYGQSADRSAGVPSTSGTDSEITSEDEIVRLLNCTDHYSAMGLSLYENVDVSILKREYRKKAMLVHPDKNMGNEKAAEAFKKLQNAYEVLLDSFNRKSYDDELRREELLNCFRRFQSASQKNGSNGIFVSGFARTEADWEDPLGESRQIACRKCGNFHVWVQTKKSKSRARWCQECKDFHQAKDRDGWVEQSSQPFLFGLLQKVDAPSAYVCTDTKIYNATEWYICQGMRCPVNTHKPSFHVNTSVNSMHTNGKGTSSGQRGGGIPTSNMEESMTEEVFFEWLQNNVQAGIFNNFAGSTSSESTSARASKSGGSNRKKKGKKQW</sequence>
<proteinExistence type="predicted"/>
<feature type="domain" description="J" evidence="3">
    <location>
        <begin position="451"/>
        <end position="518"/>
    </location>
</feature>
<keyword evidence="5" id="KW-1185">Reference proteome</keyword>
<dbReference type="SUPFAM" id="SSF46565">
    <property type="entry name" value="Chaperone J-domain"/>
    <property type="match status" value="1"/>
</dbReference>
<organism evidence="4 5">
    <name type="scientific">Nyssa sinensis</name>
    <dbReference type="NCBI Taxonomy" id="561372"/>
    <lineage>
        <taxon>Eukaryota</taxon>
        <taxon>Viridiplantae</taxon>
        <taxon>Streptophyta</taxon>
        <taxon>Embryophyta</taxon>
        <taxon>Tracheophyta</taxon>
        <taxon>Spermatophyta</taxon>
        <taxon>Magnoliopsida</taxon>
        <taxon>eudicotyledons</taxon>
        <taxon>Gunneridae</taxon>
        <taxon>Pentapetalae</taxon>
        <taxon>asterids</taxon>
        <taxon>Cornales</taxon>
        <taxon>Nyssaceae</taxon>
        <taxon>Nyssa</taxon>
    </lineage>
</organism>
<name>A0A5J5A9Y6_9ASTE</name>
<feature type="transmembrane region" description="Helical" evidence="2">
    <location>
        <begin position="337"/>
        <end position="354"/>
    </location>
</feature>
<dbReference type="EMBL" id="CM018045">
    <property type="protein sequence ID" value="KAA8527340.1"/>
    <property type="molecule type" value="Genomic_DNA"/>
</dbReference>
<evidence type="ECO:0000313" key="4">
    <source>
        <dbReference type="EMBL" id="KAA8527340.1"/>
    </source>
</evidence>
<protein>
    <recommendedName>
        <fullName evidence="3">J domain-containing protein</fullName>
    </recommendedName>
</protein>
<feature type="compositionally biased region" description="Basic and acidic residues" evidence="1">
    <location>
        <begin position="88"/>
        <end position="97"/>
    </location>
</feature>
<feature type="region of interest" description="Disordered" evidence="1">
    <location>
        <begin position="88"/>
        <end position="145"/>
    </location>
</feature>
<dbReference type="PROSITE" id="PS50076">
    <property type="entry name" value="DNAJ_2"/>
    <property type="match status" value="1"/>
</dbReference>
<dbReference type="PROSITE" id="PS00636">
    <property type="entry name" value="DNAJ_1"/>
    <property type="match status" value="1"/>
</dbReference>
<feature type="region of interest" description="Disordered" evidence="1">
    <location>
        <begin position="663"/>
        <end position="682"/>
    </location>
</feature>
<dbReference type="CDD" id="cd06257">
    <property type="entry name" value="DnaJ"/>
    <property type="match status" value="1"/>
</dbReference>
<evidence type="ECO:0000256" key="2">
    <source>
        <dbReference type="SAM" id="Phobius"/>
    </source>
</evidence>
<evidence type="ECO:0000256" key="1">
    <source>
        <dbReference type="SAM" id="MobiDB-lite"/>
    </source>
</evidence>
<feature type="compositionally biased region" description="Polar residues" evidence="1">
    <location>
        <begin position="1"/>
        <end position="10"/>
    </location>
</feature>
<feature type="compositionally biased region" description="Polar residues" evidence="1">
    <location>
        <begin position="103"/>
        <end position="123"/>
    </location>
</feature>
<dbReference type="PANTHER" id="PTHR45270:SF4">
    <property type="entry name" value="CHAPERONE DNAJ-DOMAIN SUPERFAMILY PROTEIN"/>
    <property type="match status" value="1"/>
</dbReference>
<dbReference type="PANTHER" id="PTHR45270">
    <property type="entry name" value="OS03G0832900 PROTEIN"/>
    <property type="match status" value="1"/>
</dbReference>
<feature type="region of interest" description="Disordered" evidence="1">
    <location>
        <begin position="1"/>
        <end position="66"/>
    </location>
</feature>